<dbReference type="EC" id="4.2.2.29" evidence="7"/>
<evidence type="ECO:0000256" key="6">
    <source>
        <dbReference type="ARBA" id="ARBA00023316"/>
    </source>
</evidence>
<reference evidence="8 9" key="1">
    <citation type="submission" date="2018-05" db="EMBL/GenBank/DDBJ databases">
        <title>Freshwater and sediment microbial communities from various areas in North America, analyzing microbe dynamics in response to fracking.</title>
        <authorList>
            <person name="Lamendella R."/>
        </authorList>
    </citation>
    <scope>NUCLEOTIDE SEQUENCE [LARGE SCALE GENOMIC DNA]</scope>
    <source>
        <strain evidence="8 9">125B1</strain>
    </source>
</reference>
<comment type="caution">
    <text evidence="8">The sequence shown here is derived from an EMBL/GenBank/DDBJ whole genome shotgun (WGS) entry which is preliminary data.</text>
</comment>
<dbReference type="Proteomes" id="UP000246964">
    <property type="component" value="Unassembled WGS sequence"/>
</dbReference>
<dbReference type="InterPro" id="IPR003770">
    <property type="entry name" value="MLTG-like"/>
</dbReference>
<keyword evidence="2 7" id="KW-0812">Transmembrane</keyword>
<dbReference type="NCBIfam" id="TIGR00247">
    <property type="entry name" value="endolytic transglycosylase MltG"/>
    <property type="match status" value="1"/>
</dbReference>
<keyword evidence="7" id="KW-0997">Cell inner membrane</keyword>
<feature type="site" description="Important for catalytic activity" evidence="7">
    <location>
        <position position="235"/>
    </location>
</feature>
<accession>A0A317QFW8</accession>
<comment type="function">
    <text evidence="7">Functions as a peptidoglycan terminase that cleaves nascent peptidoglycan strands endolytically to terminate their elongation.</text>
</comment>
<keyword evidence="4 7" id="KW-0472">Membrane</keyword>
<proteinExistence type="inferred from homology"/>
<keyword evidence="9" id="KW-1185">Reference proteome</keyword>
<evidence type="ECO:0000313" key="9">
    <source>
        <dbReference type="Proteomes" id="UP000246964"/>
    </source>
</evidence>
<dbReference type="GO" id="GO:0008932">
    <property type="term" value="F:lytic endotransglycosylase activity"/>
    <property type="evidence" value="ECO:0007669"/>
    <property type="project" value="UniProtKB-UniRule"/>
</dbReference>
<name>A0A317QFW8_9GAMM</name>
<keyword evidence="3 7" id="KW-1133">Transmembrane helix</keyword>
<dbReference type="FunFam" id="3.30.160.60:FF:000242">
    <property type="entry name" value="Endolytic murein transglycosylase"/>
    <property type="match status" value="1"/>
</dbReference>
<evidence type="ECO:0000313" key="8">
    <source>
        <dbReference type="EMBL" id="PWW15196.1"/>
    </source>
</evidence>
<comment type="catalytic activity">
    <reaction evidence="7">
        <text>a peptidoglycan chain = a peptidoglycan chain with N-acetyl-1,6-anhydromuramyl-[peptide] at the reducing end + a peptidoglycan chain with N-acetylglucosamine at the non-reducing end.</text>
        <dbReference type="EC" id="4.2.2.29"/>
    </reaction>
</comment>
<dbReference type="OrthoDB" id="9814591at2"/>
<evidence type="ECO:0000256" key="1">
    <source>
        <dbReference type="ARBA" id="ARBA00022475"/>
    </source>
</evidence>
<dbReference type="Pfam" id="PF02618">
    <property type="entry name" value="YceG"/>
    <property type="match status" value="1"/>
</dbReference>
<dbReference type="RefSeq" id="WP_110075135.1">
    <property type="nucleotide sequence ID" value="NZ_QGTT01000002.1"/>
</dbReference>
<dbReference type="AlphaFoldDB" id="A0A317QFW8"/>
<dbReference type="HAMAP" id="MF_02065">
    <property type="entry name" value="MltG"/>
    <property type="match status" value="1"/>
</dbReference>
<dbReference type="GO" id="GO:0009252">
    <property type="term" value="P:peptidoglycan biosynthetic process"/>
    <property type="evidence" value="ECO:0007669"/>
    <property type="project" value="UniProtKB-UniRule"/>
</dbReference>
<evidence type="ECO:0000256" key="7">
    <source>
        <dbReference type="HAMAP-Rule" id="MF_02065"/>
    </source>
</evidence>
<evidence type="ECO:0000256" key="2">
    <source>
        <dbReference type="ARBA" id="ARBA00022692"/>
    </source>
</evidence>
<evidence type="ECO:0000256" key="5">
    <source>
        <dbReference type="ARBA" id="ARBA00023239"/>
    </source>
</evidence>
<dbReference type="GO" id="GO:0071555">
    <property type="term" value="P:cell wall organization"/>
    <property type="evidence" value="ECO:0007669"/>
    <property type="project" value="UniProtKB-KW"/>
</dbReference>
<dbReference type="CDD" id="cd08010">
    <property type="entry name" value="MltG_like"/>
    <property type="match status" value="1"/>
</dbReference>
<sequence>MGCKRLVIASLIACLLVLAGGIAAFGYGTWLLKQPLGLADDVLLEVKPGTHARSLLRQLQQQGAQLEVTPSYLVSRILVTPHHLQAGVYAITPTHTLQQVWQELQAGKQHQFQVSLIEGMTLQQVLARLQASPYLASEPLQQLAANDGEALLALLGRELGRDYQHLFDEIPATLEGLFFPETYHYRAYTSALDILRAAYDKMQQQLAQIWQQRDADLPYANAYELLIMASIIEKETGITGERATVASVFVNRLRTGMRLQSDPTTIYGITDFDGNLTRAHLREQTAYNTYRIKRLPPTPIAMPSRASLLAAAHPAATDYFYFVADGSGGHVFSKTLAEHNAAVNRYQRQQP</sequence>
<gene>
    <name evidence="7" type="primary">mltG</name>
    <name evidence="8" type="ORF">DET45_102201</name>
</gene>
<evidence type="ECO:0000256" key="3">
    <source>
        <dbReference type="ARBA" id="ARBA00022989"/>
    </source>
</evidence>
<dbReference type="Gene3D" id="3.30.160.60">
    <property type="entry name" value="Classic Zinc Finger"/>
    <property type="match status" value="1"/>
</dbReference>
<dbReference type="EMBL" id="QGTT01000002">
    <property type="protein sequence ID" value="PWW15196.1"/>
    <property type="molecule type" value="Genomic_DNA"/>
</dbReference>
<keyword evidence="5 7" id="KW-0456">Lyase</keyword>
<dbReference type="PANTHER" id="PTHR30518:SF2">
    <property type="entry name" value="ENDOLYTIC MUREIN TRANSGLYCOSYLASE"/>
    <property type="match status" value="1"/>
</dbReference>
<keyword evidence="1 7" id="KW-1003">Cell membrane</keyword>
<keyword evidence="6 7" id="KW-0961">Cell wall biogenesis/degradation</keyword>
<evidence type="ECO:0000256" key="4">
    <source>
        <dbReference type="ARBA" id="ARBA00023136"/>
    </source>
</evidence>
<comment type="similarity">
    <text evidence="7">Belongs to the transglycosylase MltG family.</text>
</comment>
<dbReference type="PANTHER" id="PTHR30518">
    <property type="entry name" value="ENDOLYTIC MUREIN TRANSGLYCOSYLASE"/>
    <property type="match status" value="1"/>
</dbReference>
<dbReference type="GO" id="GO:0005886">
    <property type="term" value="C:plasma membrane"/>
    <property type="evidence" value="ECO:0007669"/>
    <property type="project" value="UniProtKB-UniRule"/>
</dbReference>
<organism evidence="8 9">
    <name type="scientific">Pseudidiomarina maritima</name>
    <dbReference type="NCBI Taxonomy" id="519453"/>
    <lineage>
        <taxon>Bacteria</taxon>
        <taxon>Pseudomonadati</taxon>
        <taxon>Pseudomonadota</taxon>
        <taxon>Gammaproteobacteria</taxon>
        <taxon>Alteromonadales</taxon>
        <taxon>Idiomarinaceae</taxon>
        <taxon>Pseudidiomarina</taxon>
    </lineage>
</organism>
<protein>
    <recommendedName>
        <fullName evidence="7">Endolytic murein transglycosylase</fullName>
        <ecNumber evidence="7">4.2.2.29</ecNumber>
    </recommendedName>
    <alternativeName>
        <fullName evidence="7">Peptidoglycan lytic transglycosylase</fullName>
    </alternativeName>
    <alternativeName>
        <fullName evidence="7">Peptidoglycan polymerization terminase</fullName>
    </alternativeName>
</protein>